<dbReference type="Gene3D" id="3.40.50.300">
    <property type="entry name" value="P-loop containing nucleotide triphosphate hydrolases"/>
    <property type="match status" value="1"/>
</dbReference>
<accession>A0AAW1YE70</accession>
<evidence type="ECO:0000259" key="1">
    <source>
        <dbReference type="SMART" id="SM00382"/>
    </source>
</evidence>
<sequence>MFNFSFGPILVFILGHIFAACMEASWFDILSVLTRNLRVEGLVDLGKLARFTLGFVGADLENVVNKAVEIAVNGIVDKKEADGCIHSIYGPKEMENYTITMADFEETVQAVQPSLKREGFNAIPDVKWEDVGGQDSLREEFVRSIDRFCALWPPGCGKTLIVKAVANEAGANFIHIKGPELLNKYVGESELQLRRVFSSARMCSPCIIFFDEVDAITTKPEREGGWVVQRLLKQQIRWYQKFGEEEQLPAKSAVNVIEGLEASRNEIRHGRTRNCGRVANLLELDEFGPL</sequence>
<dbReference type="InterPro" id="IPR003959">
    <property type="entry name" value="ATPase_AAA_core"/>
</dbReference>
<dbReference type="PANTHER" id="PTHR48470">
    <property type="entry name" value="CELL DIVISION CONTROL PROTEIN 48 C ISOFORM 1"/>
    <property type="match status" value="1"/>
</dbReference>
<dbReference type="InterPro" id="IPR055278">
    <property type="entry name" value="CDC48c"/>
</dbReference>
<proteinExistence type="predicted"/>
<dbReference type="PANTHER" id="PTHR48470:SF1">
    <property type="entry name" value="CELL DIVISION CONTROL PROTEIN 48 C ISOFORM 1"/>
    <property type="match status" value="1"/>
</dbReference>
<dbReference type="Proteomes" id="UP001457282">
    <property type="component" value="Unassembled WGS sequence"/>
</dbReference>
<dbReference type="EMBL" id="JBEDUW010000002">
    <property type="protein sequence ID" value="KAK9946157.1"/>
    <property type="molecule type" value="Genomic_DNA"/>
</dbReference>
<feature type="domain" description="AAA+ ATPase" evidence="1">
    <location>
        <begin position="144"/>
        <end position="273"/>
    </location>
</feature>
<dbReference type="InterPro" id="IPR041569">
    <property type="entry name" value="AAA_lid_3"/>
</dbReference>
<dbReference type="Pfam" id="PF00004">
    <property type="entry name" value="AAA"/>
    <property type="match status" value="1"/>
</dbReference>
<dbReference type="GO" id="GO:0016887">
    <property type="term" value="F:ATP hydrolysis activity"/>
    <property type="evidence" value="ECO:0007669"/>
    <property type="project" value="InterPro"/>
</dbReference>
<dbReference type="Gene3D" id="1.10.8.60">
    <property type="match status" value="1"/>
</dbReference>
<dbReference type="InterPro" id="IPR003593">
    <property type="entry name" value="AAA+_ATPase"/>
</dbReference>
<evidence type="ECO:0000313" key="2">
    <source>
        <dbReference type="EMBL" id="KAK9946157.1"/>
    </source>
</evidence>
<name>A0AAW1YE70_RUBAR</name>
<comment type="caution">
    <text evidence="2">The sequence shown here is derived from an EMBL/GenBank/DDBJ whole genome shotgun (WGS) entry which is preliminary data.</text>
</comment>
<dbReference type="GO" id="GO:0005524">
    <property type="term" value="F:ATP binding"/>
    <property type="evidence" value="ECO:0007669"/>
    <property type="project" value="InterPro"/>
</dbReference>
<evidence type="ECO:0000313" key="3">
    <source>
        <dbReference type="Proteomes" id="UP001457282"/>
    </source>
</evidence>
<organism evidence="2 3">
    <name type="scientific">Rubus argutus</name>
    <name type="common">Southern blackberry</name>
    <dbReference type="NCBI Taxonomy" id="59490"/>
    <lineage>
        <taxon>Eukaryota</taxon>
        <taxon>Viridiplantae</taxon>
        <taxon>Streptophyta</taxon>
        <taxon>Embryophyta</taxon>
        <taxon>Tracheophyta</taxon>
        <taxon>Spermatophyta</taxon>
        <taxon>Magnoliopsida</taxon>
        <taxon>eudicotyledons</taxon>
        <taxon>Gunneridae</taxon>
        <taxon>Pentapetalae</taxon>
        <taxon>rosids</taxon>
        <taxon>fabids</taxon>
        <taxon>Rosales</taxon>
        <taxon>Rosaceae</taxon>
        <taxon>Rosoideae</taxon>
        <taxon>Rosoideae incertae sedis</taxon>
        <taxon>Rubus</taxon>
    </lineage>
</organism>
<dbReference type="AlphaFoldDB" id="A0AAW1YE70"/>
<dbReference type="InterPro" id="IPR027417">
    <property type="entry name" value="P-loop_NTPase"/>
</dbReference>
<gene>
    <name evidence="2" type="ORF">M0R45_011634</name>
</gene>
<protein>
    <recommendedName>
        <fullName evidence="1">AAA+ ATPase domain-containing protein</fullName>
    </recommendedName>
</protein>
<dbReference type="SMART" id="SM00382">
    <property type="entry name" value="AAA"/>
    <property type="match status" value="1"/>
</dbReference>
<dbReference type="Pfam" id="PF17862">
    <property type="entry name" value="AAA_lid_3"/>
    <property type="match status" value="1"/>
</dbReference>
<dbReference type="SUPFAM" id="SSF52540">
    <property type="entry name" value="P-loop containing nucleoside triphosphate hydrolases"/>
    <property type="match status" value="1"/>
</dbReference>
<reference evidence="2 3" key="1">
    <citation type="journal article" date="2023" name="G3 (Bethesda)">
        <title>A chromosome-length genome assembly and annotation of blackberry (Rubus argutus, cv. 'Hillquist').</title>
        <authorList>
            <person name="Bruna T."/>
            <person name="Aryal R."/>
            <person name="Dudchenko O."/>
            <person name="Sargent D.J."/>
            <person name="Mead D."/>
            <person name="Buti M."/>
            <person name="Cavallini A."/>
            <person name="Hytonen T."/>
            <person name="Andres J."/>
            <person name="Pham M."/>
            <person name="Weisz D."/>
            <person name="Mascagni F."/>
            <person name="Usai G."/>
            <person name="Natali L."/>
            <person name="Bassil N."/>
            <person name="Fernandez G.E."/>
            <person name="Lomsadze A."/>
            <person name="Armour M."/>
            <person name="Olukolu B."/>
            <person name="Poorten T."/>
            <person name="Britton C."/>
            <person name="Davik J."/>
            <person name="Ashrafi H."/>
            <person name="Aiden E.L."/>
            <person name="Borodovsky M."/>
            <person name="Worthington M."/>
        </authorList>
    </citation>
    <scope>NUCLEOTIDE SEQUENCE [LARGE SCALE GENOMIC DNA]</scope>
    <source>
        <strain evidence="2">PI 553951</strain>
    </source>
</reference>
<keyword evidence="3" id="KW-1185">Reference proteome</keyword>